<accession>A0AAD1TKV7</accession>
<feature type="compositionally biased region" description="Basic and acidic residues" evidence="1">
    <location>
        <begin position="1"/>
        <end position="11"/>
    </location>
</feature>
<proteinExistence type="predicted"/>
<feature type="non-terminal residue" evidence="3">
    <location>
        <position position="1"/>
    </location>
</feature>
<keyword evidence="4" id="KW-1185">Reference proteome</keyword>
<reference evidence="3" key="1">
    <citation type="submission" date="2022-03" db="EMBL/GenBank/DDBJ databases">
        <authorList>
            <person name="Alioto T."/>
            <person name="Alioto T."/>
            <person name="Gomez Garrido J."/>
        </authorList>
    </citation>
    <scope>NUCLEOTIDE SEQUENCE</scope>
</reference>
<dbReference type="AlphaFoldDB" id="A0AAD1TKV7"/>
<feature type="domain" description="CCHC-type" evidence="2">
    <location>
        <begin position="37"/>
        <end position="47"/>
    </location>
</feature>
<gene>
    <name evidence="3" type="ORF">PECUL_23A044899</name>
</gene>
<organism evidence="3 4">
    <name type="scientific">Pelobates cultripes</name>
    <name type="common">Western spadefoot toad</name>
    <dbReference type="NCBI Taxonomy" id="61616"/>
    <lineage>
        <taxon>Eukaryota</taxon>
        <taxon>Metazoa</taxon>
        <taxon>Chordata</taxon>
        <taxon>Craniata</taxon>
        <taxon>Vertebrata</taxon>
        <taxon>Euteleostomi</taxon>
        <taxon>Amphibia</taxon>
        <taxon>Batrachia</taxon>
        <taxon>Anura</taxon>
        <taxon>Pelobatoidea</taxon>
        <taxon>Pelobatidae</taxon>
        <taxon>Pelobates</taxon>
    </lineage>
</organism>
<evidence type="ECO:0000259" key="2">
    <source>
        <dbReference type="Pfam" id="PF00098"/>
    </source>
</evidence>
<evidence type="ECO:0000313" key="4">
    <source>
        <dbReference type="Proteomes" id="UP001295444"/>
    </source>
</evidence>
<evidence type="ECO:0000313" key="3">
    <source>
        <dbReference type="EMBL" id="CAH2329464.1"/>
    </source>
</evidence>
<dbReference type="Gene3D" id="4.10.60.10">
    <property type="entry name" value="Zinc finger, CCHC-type"/>
    <property type="match status" value="1"/>
</dbReference>
<dbReference type="GO" id="GO:0003676">
    <property type="term" value="F:nucleic acid binding"/>
    <property type="evidence" value="ECO:0007669"/>
    <property type="project" value="InterPro"/>
</dbReference>
<name>A0AAD1TKV7_PELCU</name>
<dbReference type="Pfam" id="PF00098">
    <property type="entry name" value="zf-CCHC"/>
    <property type="match status" value="1"/>
</dbReference>
<sequence length="110" mass="12588">EIYRPTPRTEFRTPVPAGPTRYMGPPSNYPQERSRPTCYKCKQPGHLMASFPLNNNYPARNYNSPSTGNNRPAQAFCLEQDSPLEEYLGPLHEANPVYAASDNRQHHRQE</sequence>
<feature type="non-terminal residue" evidence="3">
    <location>
        <position position="110"/>
    </location>
</feature>
<dbReference type="EMBL" id="OW240925">
    <property type="protein sequence ID" value="CAH2329464.1"/>
    <property type="molecule type" value="Genomic_DNA"/>
</dbReference>
<dbReference type="GO" id="GO:0008270">
    <property type="term" value="F:zinc ion binding"/>
    <property type="evidence" value="ECO:0007669"/>
    <property type="project" value="InterPro"/>
</dbReference>
<evidence type="ECO:0000256" key="1">
    <source>
        <dbReference type="SAM" id="MobiDB-lite"/>
    </source>
</evidence>
<dbReference type="InterPro" id="IPR001878">
    <property type="entry name" value="Znf_CCHC"/>
</dbReference>
<dbReference type="Proteomes" id="UP001295444">
    <property type="component" value="Chromosome 14"/>
</dbReference>
<feature type="region of interest" description="Disordered" evidence="1">
    <location>
        <begin position="1"/>
        <end position="36"/>
    </location>
</feature>
<protein>
    <submittedName>
        <fullName evidence="3">---NA</fullName>
    </submittedName>
</protein>